<evidence type="ECO:0000256" key="2">
    <source>
        <dbReference type="SAM" id="Phobius"/>
    </source>
</evidence>
<dbReference type="Proteomes" id="UP000809829">
    <property type="component" value="Unassembled WGS sequence"/>
</dbReference>
<protein>
    <recommendedName>
        <fullName evidence="1">Signal peptidase I</fullName>
        <ecNumber evidence="1">3.4.21.89</ecNumber>
    </recommendedName>
</protein>
<evidence type="ECO:0000313" key="4">
    <source>
        <dbReference type="Proteomes" id="UP000809829"/>
    </source>
</evidence>
<dbReference type="RefSeq" id="WP_205188710.1">
    <property type="nucleotide sequence ID" value="NZ_JAFBFC010000008.1"/>
</dbReference>
<accession>A0ABS2QYZ9</accession>
<sequence>MKHLPFISLLVSICLLILFTVTLLMGWKYHIVVTDSMRPTMSKGSVALTKPLSGMKEEQLIGEIILFQHEQVRQNVMHRVQRTDLNEEGSFSFVTKGDANQAEDQLTIKLDDIEGVYVTHIPLVGYGAFLLQQYWIAIVGGLLMIFLYTHRKKKE</sequence>
<feature type="transmembrane region" description="Helical" evidence="2">
    <location>
        <begin position="132"/>
        <end position="149"/>
    </location>
</feature>
<keyword evidence="2" id="KW-0472">Membrane</keyword>
<dbReference type="InterPro" id="IPR001733">
    <property type="entry name" value="Peptidase_S26B"/>
</dbReference>
<dbReference type="NCBIfam" id="TIGR02228">
    <property type="entry name" value="sigpep_I_arch"/>
    <property type="match status" value="1"/>
</dbReference>
<comment type="caution">
    <text evidence="3">The sequence shown here is derived from an EMBL/GenBank/DDBJ whole genome shotgun (WGS) entry which is preliminary data.</text>
</comment>
<gene>
    <name evidence="3" type="ORF">JOC83_003569</name>
</gene>
<keyword evidence="4" id="KW-1185">Reference proteome</keyword>
<organism evidence="3 4">
    <name type="scientific">Priestia iocasae</name>
    <dbReference type="NCBI Taxonomy" id="2291674"/>
    <lineage>
        <taxon>Bacteria</taxon>
        <taxon>Bacillati</taxon>
        <taxon>Bacillota</taxon>
        <taxon>Bacilli</taxon>
        <taxon>Bacillales</taxon>
        <taxon>Bacillaceae</taxon>
        <taxon>Priestia</taxon>
    </lineage>
</organism>
<evidence type="ECO:0000313" key="3">
    <source>
        <dbReference type="EMBL" id="MBM7704710.1"/>
    </source>
</evidence>
<dbReference type="CDD" id="cd06530">
    <property type="entry name" value="S26_SPase_I"/>
    <property type="match status" value="1"/>
</dbReference>
<keyword evidence="2" id="KW-0812">Transmembrane</keyword>
<reference evidence="3 4" key="1">
    <citation type="submission" date="2021-01" db="EMBL/GenBank/DDBJ databases">
        <title>Genomic Encyclopedia of Type Strains, Phase IV (KMG-IV): sequencing the most valuable type-strain genomes for metagenomic binning, comparative biology and taxonomic classification.</title>
        <authorList>
            <person name="Goeker M."/>
        </authorList>
    </citation>
    <scope>NUCLEOTIDE SEQUENCE [LARGE SCALE GENOMIC DNA]</scope>
    <source>
        <strain evidence="3 4">DSM 104297</strain>
    </source>
</reference>
<dbReference type="PANTHER" id="PTHR10806:SF6">
    <property type="entry name" value="SIGNAL PEPTIDASE COMPLEX CATALYTIC SUBUNIT SEC11"/>
    <property type="match status" value="1"/>
</dbReference>
<feature type="transmembrane region" description="Helical" evidence="2">
    <location>
        <begin position="7"/>
        <end position="27"/>
    </location>
</feature>
<proteinExistence type="predicted"/>
<evidence type="ECO:0000256" key="1">
    <source>
        <dbReference type="NCBIfam" id="TIGR02228"/>
    </source>
</evidence>
<keyword evidence="2" id="KW-1133">Transmembrane helix</keyword>
<dbReference type="EMBL" id="JAFBFC010000008">
    <property type="protein sequence ID" value="MBM7704710.1"/>
    <property type="molecule type" value="Genomic_DNA"/>
</dbReference>
<name>A0ABS2QYZ9_9BACI</name>
<dbReference type="EC" id="3.4.21.89" evidence="1"/>
<dbReference type="PANTHER" id="PTHR10806">
    <property type="entry name" value="SIGNAL PEPTIDASE COMPLEX CATALYTIC SUBUNIT SEC11"/>
    <property type="match status" value="1"/>
</dbReference>
<dbReference type="InterPro" id="IPR019533">
    <property type="entry name" value="Peptidase_S26"/>
</dbReference>